<dbReference type="Proteomes" id="UP000075304">
    <property type="component" value="Unassembled WGS sequence"/>
</dbReference>
<dbReference type="AlphaFoldDB" id="A0A150KFP6"/>
<name>A0A150KFP6_HEYCO</name>
<dbReference type="EMBL" id="JASUZX010000001">
    <property type="protein sequence ID" value="MDL5040255.1"/>
    <property type="molecule type" value="Genomic_DNA"/>
</dbReference>
<gene>
    <name evidence="1" type="ORF">B4098_0356</name>
    <name evidence="2" type="ORF">B4099_0382</name>
    <name evidence="3" type="ORF">QN341_04025</name>
</gene>
<dbReference type="GeneID" id="64234284"/>
<proteinExistence type="predicted"/>
<accession>A0A150KFP6</accession>
<reference evidence="3" key="2">
    <citation type="submission" date="2023-06" db="EMBL/GenBank/DDBJ databases">
        <title>Probiogenomic evaluation and L lactic producing Weizmannia coaggulans BKMTCR2-2 from tree bark.</title>
        <authorList>
            <person name="Mahittikon J."/>
            <person name="Tanasupawat S."/>
        </authorList>
    </citation>
    <scope>NUCLEOTIDE SEQUENCE</scope>
    <source>
        <strain evidence="3">BKMTCR2-2</strain>
    </source>
</reference>
<evidence type="ECO:0000313" key="4">
    <source>
        <dbReference type="Proteomes" id="UP000075288"/>
    </source>
</evidence>
<evidence type="ECO:0000313" key="2">
    <source>
        <dbReference type="EMBL" id="KYC67657.1"/>
    </source>
</evidence>
<reference evidence="4 5" key="1">
    <citation type="submission" date="2016-01" db="EMBL/GenBank/DDBJ databases">
        <title>Genome Sequences of Twelve Sporeforming Bacillus Species Isolated from Foods.</title>
        <authorList>
            <person name="Berendsen E.M."/>
            <person name="Wells-Bennik M.H."/>
            <person name="Krawcyk A.O."/>
            <person name="De Jong A."/>
            <person name="Holsappel S."/>
            <person name="Eijlander R.T."/>
            <person name="Kuipers O.P."/>
        </authorList>
    </citation>
    <scope>NUCLEOTIDE SEQUENCE [LARGE SCALE GENOMIC DNA]</scope>
    <source>
        <strain evidence="1 4">B4098</strain>
        <strain evidence="2 5">B4099</strain>
    </source>
</reference>
<organism evidence="2 5">
    <name type="scientific">Heyndrickxia coagulans</name>
    <name type="common">Weizmannia coagulans</name>
    <dbReference type="NCBI Taxonomy" id="1398"/>
    <lineage>
        <taxon>Bacteria</taxon>
        <taxon>Bacillati</taxon>
        <taxon>Bacillota</taxon>
        <taxon>Bacilli</taxon>
        <taxon>Bacillales</taxon>
        <taxon>Bacillaceae</taxon>
        <taxon>Heyndrickxia</taxon>
    </lineage>
</organism>
<comment type="caution">
    <text evidence="2">The sequence shown here is derived from an EMBL/GenBank/DDBJ whole genome shotgun (WGS) entry which is preliminary data.</text>
</comment>
<dbReference type="Proteomes" id="UP001223084">
    <property type="component" value="Unassembled WGS sequence"/>
</dbReference>
<dbReference type="Proteomes" id="UP000075288">
    <property type="component" value="Unassembled WGS sequence"/>
</dbReference>
<evidence type="ECO:0000313" key="5">
    <source>
        <dbReference type="Proteomes" id="UP000075304"/>
    </source>
</evidence>
<dbReference type="PATRIC" id="fig|1398.24.peg.2845"/>
<dbReference type="EMBL" id="LQYG01000081">
    <property type="protein sequence ID" value="KYC60956.1"/>
    <property type="molecule type" value="Genomic_DNA"/>
</dbReference>
<dbReference type="RefSeq" id="WP_013858822.1">
    <property type="nucleotide sequence ID" value="NZ_CABJCT010000007.1"/>
</dbReference>
<evidence type="ECO:0000313" key="3">
    <source>
        <dbReference type="EMBL" id="MDL5040255.1"/>
    </source>
</evidence>
<protein>
    <submittedName>
        <fullName evidence="2">Uncharacterized protein</fullName>
    </submittedName>
</protein>
<dbReference type="EMBL" id="LQYI01000066">
    <property type="protein sequence ID" value="KYC67657.1"/>
    <property type="molecule type" value="Genomic_DNA"/>
</dbReference>
<sequence>MKIKIGQVYKEKQHETLAMVVAVQNESIMLGTGNLVSPKTIEDRYVLVRDAE</sequence>
<evidence type="ECO:0000313" key="1">
    <source>
        <dbReference type="EMBL" id="KYC60956.1"/>
    </source>
</evidence>